<dbReference type="RefSeq" id="WP_206932159.1">
    <property type="nucleotide sequence ID" value="NZ_JAEKJY010000001.1"/>
</dbReference>
<dbReference type="PROSITE" id="PS51257">
    <property type="entry name" value="PROKAR_LIPOPROTEIN"/>
    <property type="match status" value="1"/>
</dbReference>
<keyword evidence="2" id="KW-1185">Reference proteome</keyword>
<proteinExistence type="predicted"/>
<accession>A0ABS3DRT1</accession>
<evidence type="ECO:0008006" key="3">
    <source>
        <dbReference type="Google" id="ProtNLM"/>
    </source>
</evidence>
<dbReference type="Proteomes" id="UP000663970">
    <property type="component" value="Unassembled WGS sequence"/>
</dbReference>
<comment type="caution">
    <text evidence="1">The sequence shown here is derived from an EMBL/GenBank/DDBJ whole genome shotgun (WGS) entry which is preliminary data.</text>
</comment>
<gene>
    <name evidence="1" type="ORF">JF544_02245</name>
</gene>
<organism evidence="1 2">
    <name type="scientific">Halobacillus kuroshimensis</name>
    <dbReference type="NCBI Taxonomy" id="302481"/>
    <lineage>
        <taxon>Bacteria</taxon>
        <taxon>Bacillati</taxon>
        <taxon>Bacillota</taxon>
        <taxon>Bacilli</taxon>
        <taxon>Bacillales</taxon>
        <taxon>Bacillaceae</taxon>
        <taxon>Halobacillus</taxon>
    </lineage>
</organism>
<protein>
    <recommendedName>
        <fullName evidence="3">Lipoprotein</fullName>
    </recommendedName>
</protein>
<reference evidence="1 2" key="1">
    <citation type="submission" date="2020-12" db="EMBL/GenBank/DDBJ databases">
        <title>Oil enriched cultivation method for isolating marine PHA-producing bacteria.</title>
        <authorList>
            <person name="Zheng W."/>
            <person name="Yu S."/>
            <person name="Huang Y."/>
        </authorList>
    </citation>
    <scope>NUCLEOTIDE SEQUENCE [LARGE SCALE GENOMIC DNA]</scope>
    <source>
        <strain evidence="1 2">SY-2-6</strain>
    </source>
</reference>
<name>A0ABS3DRT1_9BACI</name>
<dbReference type="EMBL" id="JAEKJY010000001">
    <property type="protein sequence ID" value="MBN8234043.1"/>
    <property type="molecule type" value="Genomic_DNA"/>
</dbReference>
<evidence type="ECO:0000313" key="2">
    <source>
        <dbReference type="Proteomes" id="UP000663970"/>
    </source>
</evidence>
<evidence type="ECO:0000313" key="1">
    <source>
        <dbReference type="EMBL" id="MBN8234043.1"/>
    </source>
</evidence>
<sequence length="155" mass="17194">MFSILRFTVGLGCIIFLSGCFGESYDFSSPEITLTSSHLMSEDTYDLAKASVDWEGEAHEETNDFQAFASEQEVIQVNSGSTASLTLSHQDFQLDDFQVSLWKGDEEEELDLEYGEFEFPDSTGSYVLEVNISSESGNVQYAGNIEVINIHSKNG</sequence>